<dbReference type="Pfam" id="PF13828">
    <property type="entry name" value="DUF4190"/>
    <property type="match status" value="1"/>
</dbReference>
<dbReference type="EMBL" id="DXBY01000015">
    <property type="protein sequence ID" value="HIZ34258.1"/>
    <property type="molecule type" value="Genomic_DNA"/>
</dbReference>
<comment type="caution">
    <text evidence="3">The sequence shown here is derived from an EMBL/GenBank/DDBJ whole genome shotgun (WGS) entry which is preliminary data.</text>
</comment>
<feature type="transmembrane region" description="Helical" evidence="1">
    <location>
        <begin position="79"/>
        <end position="105"/>
    </location>
</feature>
<keyword evidence="1" id="KW-0812">Transmembrane</keyword>
<evidence type="ECO:0000259" key="2">
    <source>
        <dbReference type="Pfam" id="PF13828"/>
    </source>
</evidence>
<sequence>MSLSTSPYDNSYTLPMPDPAVTFAGPGYFTPQPRSSAAATIAFICAFIGVVTFIPSLAAVIVGIVALRQIARDRLRGRGLAEAAVALGALVLLGWSALLAAVFLLP</sequence>
<reference evidence="3" key="1">
    <citation type="journal article" date="2021" name="PeerJ">
        <title>Extensive microbial diversity within the chicken gut microbiome revealed by metagenomics and culture.</title>
        <authorList>
            <person name="Gilroy R."/>
            <person name="Ravi A."/>
            <person name="Getino M."/>
            <person name="Pursley I."/>
            <person name="Horton D.L."/>
            <person name="Alikhan N.F."/>
            <person name="Baker D."/>
            <person name="Gharbi K."/>
            <person name="Hall N."/>
            <person name="Watson M."/>
            <person name="Adriaenssens E.M."/>
            <person name="Foster-Nyarko E."/>
            <person name="Jarju S."/>
            <person name="Secka A."/>
            <person name="Antonio M."/>
            <person name="Oren A."/>
            <person name="Chaudhuri R.R."/>
            <person name="La Ragione R."/>
            <person name="Hildebrand F."/>
            <person name="Pallen M.J."/>
        </authorList>
    </citation>
    <scope>NUCLEOTIDE SEQUENCE</scope>
    <source>
        <strain evidence="3">ChiGjej4B4-7305</strain>
    </source>
</reference>
<proteinExistence type="predicted"/>
<evidence type="ECO:0000313" key="3">
    <source>
        <dbReference type="EMBL" id="HIZ34258.1"/>
    </source>
</evidence>
<keyword evidence="1" id="KW-1133">Transmembrane helix</keyword>
<dbReference type="AlphaFoldDB" id="A0A9D2EAJ4"/>
<protein>
    <submittedName>
        <fullName evidence="3">DUF4190 domain-containing protein</fullName>
    </submittedName>
</protein>
<evidence type="ECO:0000313" key="4">
    <source>
        <dbReference type="Proteomes" id="UP000824037"/>
    </source>
</evidence>
<keyword evidence="1" id="KW-0472">Membrane</keyword>
<feature type="transmembrane region" description="Helical" evidence="1">
    <location>
        <begin position="41"/>
        <end position="67"/>
    </location>
</feature>
<reference evidence="3" key="2">
    <citation type="submission" date="2021-04" db="EMBL/GenBank/DDBJ databases">
        <authorList>
            <person name="Gilroy R."/>
        </authorList>
    </citation>
    <scope>NUCLEOTIDE SEQUENCE</scope>
    <source>
        <strain evidence="3">ChiGjej4B4-7305</strain>
    </source>
</reference>
<accession>A0A9D2EAJ4</accession>
<feature type="domain" description="DUF4190" evidence="2">
    <location>
        <begin position="39"/>
        <end position="96"/>
    </location>
</feature>
<dbReference type="Proteomes" id="UP000824037">
    <property type="component" value="Unassembled WGS sequence"/>
</dbReference>
<gene>
    <name evidence="3" type="ORF">H9815_00650</name>
</gene>
<dbReference type="InterPro" id="IPR025241">
    <property type="entry name" value="DUF4190"/>
</dbReference>
<name>A0A9D2EAJ4_9MICO</name>
<organism evidence="3 4">
    <name type="scientific">Candidatus Ruania gallistercoris</name>
    <dbReference type="NCBI Taxonomy" id="2838746"/>
    <lineage>
        <taxon>Bacteria</taxon>
        <taxon>Bacillati</taxon>
        <taxon>Actinomycetota</taxon>
        <taxon>Actinomycetes</taxon>
        <taxon>Micrococcales</taxon>
        <taxon>Ruaniaceae</taxon>
        <taxon>Ruania</taxon>
    </lineage>
</organism>
<evidence type="ECO:0000256" key="1">
    <source>
        <dbReference type="SAM" id="Phobius"/>
    </source>
</evidence>